<accession>A0A9X3MZN1</accession>
<keyword evidence="3" id="KW-1185">Reference proteome</keyword>
<dbReference type="Proteomes" id="UP001149140">
    <property type="component" value="Unassembled WGS sequence"/>
</dbReference>
<reference evidence="2" key="1">
    <citation type="submission" date="2022-10" db="EMBL/GenBank/DDBJ databases">
        <title>The WGS of Solirubrobacter ginsenosidimutans DSM 21036.</title>
        <authorList>
            <person name="Jiang Z."/>
        </authorList>
    </citation>
    <scope>NUCLEOTIDE SEQUENCE</scope>
    <source>
        <strain evidence="2">DSM 21036</strain>
    </source>
</reference>
<feature type="chain" id="PRO_5040740640" evidence="1">
    <location>
        <begin position="25"/>
        <end position="413"/>
    </location>
</feature>
<sequence>MPRRSPLFLAVVLTLACAAPPARAQVAGAQHAASSAGHLAFVTQGNGSRSTLRVVSPEGVVGAAEDIGETFDTPVVAVGAAGDAVVAWIDRRELWARYRPAGGTLGPAELVTRSASTYIESLPLAVDAAGAVTTAWAPESGRGGLHVRTRDPVSGWGPVQTLGGIDVYRPKLALTGNGNAVIAWAQHQRKDRNPSQIAVASRLAGQPFGAPKVVVGVQHDPDYGRIAANDRGDVAIVWIVSKTRRRPGDVEFSIHGVFSSGGGPFGRPVTLSRVKEATSPNVAVQASGRMILAWRDNSTHRVEARVREPSGVLGRPRILTHDLDVNTGPAALTAGRGVVAWSDYDRAARRRVIRFAQATDDGHFGPAAVIARVRDTFYDPAFAVSAPGFSVVAVPPFAPSDPVEWQRVAVAAS</sequence>
<organism evidence="2 3">
    <name type="scientific">Solirubrobacter ginsenosidimutans</name>
    <dbReference type="NCBI Taxonomy" id="490573"/>
    <lineage>
        <taxon>Bacteria</taxon>
        <taxon>Bacillati</taxon>
        <taxon>Actinomycetota</taxon>
        <taxon>Thermoleophilia</taxon>
        <taxon>Solirubrobacterales</taxon>
        <taxon>Solirubrobacteraceae</taxon>
        <taxon>Solirubrobacter</taxon>
    </lineage>
</organism>
<keyword evidence="1" id="KW-0732">Signal</keyword>
<evidence type="ECO:0000313" key="2">
    <source>
        <dbReference type="EMBL" id="MDA0164225.1"/>
    </source>
</evidence>
<feature type="signal peptide" evidence="1">
    <location>
        <begin position="1"/>
        <end position="24"/>
    </location>
</feature>
<gene>
    <name evidence="2" type="ORF">OM076_28400</name>
</gene>
<dbReference type="AlphaFoldDB" id="A0A9X3MZN1"/>
<dbReference type="EMBL" id="JAPDOD010000031">
    <property type="protein sequence ID" value="MDA0164225.1"/>
    <property type="molecule type" value="Genomic_DNA"/>
</dbReference>
<evidence type="ECO:0000313" key="3">
    <source>
        <dbReference type="Proteomes" id="UP001149140"/>
    </source>
</evidence>
<proteinExistence type="predicted"/>
<name>A0A9X3MZN1_9ACTN</name>
<evidence type="ECO:0000256" key="1">
    <source>
        <dbReference type="SAM" id="SignalP"/>
    </source>
</evidence>
<dbReference type="RefSeq" id="WP_270043475.1">
    <property type="nucleotide sequence ID" value="NZ_JAPDOD010000031.1"/>
</dbReference>
<protein>
    <submittedName>
        <fullName evidence="2">Uncharacterized protein</fullName>
    </submittedName>
</protein>
<comment type="caution">
    <text evidence="2">The sequence shown here is derived from an EMBL/GenBank/DDBJ whole genome shotgun (WGS) entry which is preliminary data.</text>
</comment>
<dbReference type="PROSITE" id="PS51257">
    <property type="entry name" value="PROKAR_LIPOPROTEIN"/>
    <property type="match status" value="1"/>
</dbReference>